<proteinExistence type="inferred from homology"/>
<dbReference type="CDD" id="cd01065">
    <property type="entry name" value="NAD_bind_Shikimate_DH"/>
    <property type="match status" value="1"/>
</dbReference>
<dbReference type="InterPro" id="IPR036291">
    <property type="entry name" value="NAD(P)-bd_dom_sf"/>
</dbReference>
<feature type="binding site" evidence="7">
    <location>
        <position position="238"/>
    </location>
    <ligand>
        <name>shikimate</name>
        <dbReference type="ChEBI" id="CHEBI:36208"/>
    </ligand>
</feature>
<keyword evidence="6 7" id="KW-0057">Aromatic amino acid biosynthesis</keyword>
<dbReference type="UniPathway" id="UPA00053">
    <property type="reaction ID" value="UER00087"/>
</dbReference>
<keyword evidence="3 7" id="KW-0028">Amino-acid biosynthesis</keyword>
<comment type="similarity">
    <text evidence="7">Belongs to the shikimate dehydrogenase family.</text>
</comment>
<dbReference type="AlphaFoldDB" id="A0A7G9GYT0"/>
<evidence type="ECO:0000256" key="1">
    <source>
        <dbReference type="ARBA" id="ARBA00004871"/>
    </source>
</evidence>
<feature type="binding site" evidence="7">
    <location>
        <position position="231"/>
    </location>
    <ligand>
        <name>NADP(+)</name>
        <dbReference type="ChEBI" id="CHEBI:58349"/>
    </ligand>
</feature>
<name>A0A7G9GYT0_9FUSO</name>
<organism evidence="9 10">
    <name type="scientific">Fusobacterium hominis</name>
    <dbReference type="NCBI Taxonomy" id="2764326"/>
    <lineage>
        <taxon>Bacteria</taxon>
        <taxon>Fusobacteriati</taxon>
        <taxon>Fusobacteriota</taxon>
        <taxon>Fusobacteriia</taxon>
        <taxon>Fusobacteriales</taxon>
        <taxon>Fusobacteriaceae</taxon>
        <taxon>Fusobacterium</taxon>
    </lineage>
</organism>
<evidence type="ECO:0000313" key="9">
    <source>
        <dbReference type="EMBL" id="QNM15962.1"/>
    </source>
</evidence>
<feature type="active site" description="Proton acceptor" evidence="7">
    <location>
        <position position="65"/>
    </location>
</feature>
<gene>
    <name evidence="7 9" type="primary">aroE</name>
    <name evidence="9" type="ORF">H9Q81_03765</name>
</gene>
<dbReference type="PANTHER" id="PTHR21089:SF1">
    <property type="entry name" value="BIFUNCTIONAL 3-DEHYDROQUINATE DEHYDRATASE_SHIKIMATE DEHYDROGENASE, CHLOROPLASTIC"/>
    <property type="match status" value="1"/>
</dbReference>
<dbReference type="GO" id="GO:0009073">
    <property type="term" value="P:aromatic amino acid family biosynthetic process"/>
    <property type="evidence" value="ECO:0007669"/>
    <property type="project" value="UniProtKB-KW"/>
</dbReference>
<dbReference type="NCBIfam" id="TIGR00507">
    <property type="entry name" value="aroE"/>
    <property type="match status" value="1"/>
</dbReference>
<dbReference type="HAMAP" id="MF_00222">
    <property type="entry name" value="Shikimate_DH_AroE"/>
    <property type="match status" value="1"/>
</dbReference>
<feature type="binding site" evidence="7">
    <location>
        <begin position="14"/>
        <end position="16"/>
    </location>
    <ligand>
        <name>shikimate</name>
        <dbReference type="ChEBI" id="CHEBI:36208"/>
    </ligand>
</feature>
<dbReference type="GO" id="GO:0004764">
    <property type="term" value="F:shikimate 3-dehydrogenase (NADP+) activity"/>
    <property type="evidence" value="ECO:0007669"/>
    <property type="project" value="UniProtKB-UniRule"/>
</dbReference>
<keyword evidence="10" id="KW-1185">Reference proteome</keyword>
<feature type="domain" description="Shikimate dehydrogenase substrate binding N-terminal" evidence="8">
    <location>
        <begin position="6"/>
        <end position="88"/>
    </location>
</feature>
<dbReference type="SUPFAM" id="SSF53223">
    <property type="entry name" value="Aminoacid dehydrogenase-like, N-terminal domain"/>
    <property type="match status" value="1"/>
</dbReference>
<dbReference type="GO" id="GO:0008652">
    <property type="term" value="P:amino acid biosynthetic process"/>
    <property type="evidence" value="ECO:0007669"/>
    <property type="project" value="UniProtKB-KW"/>
</dbReference>
<sequence length="267" mass="30080">MNNLGLVGEKLGHSISPAIHQFIFDYLKINGIYSLLEIDKKDSNNIIEEIEKRDITGFNVTVPYKEKIISQLDTISSEAQKIGAVNTVVLKNGKYEGYNTDYFGIIKMFEGIEVENKICYILGSGGAAKALIVALHDLKAKNIYVVTRDINNKNMIKEKFPYIDMISYSAIEEGDILVNATPVGMYPKIDNTPISENDIKKFKIAVDIIYNPRNTLFLNLAKKHGLTAINGLSMLIQQALKAEEIWQNKELPDNLYDELLKFLKGEN</sequence>
<dbReference type="PANTHER" id="PTHR21089">
    <property type="entry name" value="SHIKIMATE DEHYDROGENASE"/>
    <property type="match status" value="1"/>
</dbReference>
<keyword evidence="5 7" id="KW-0560">Oxidoreductase</keyword>
<feature type="binding site" evidence="7">
    <location>
        <position position="208"/>
    </location>
    <ligand>
        <name>NADP(+)</name>
        <dbReference type="ChEBI" id="CHEBI:58349"/>
    </ligand>
</feature>
<reference evidence="9 10" key="1">
    <citation type="submission" date="2020-08" db="EMBL/GenBank/DDBJ databases">
        <authorList>
            <person name="Liu C."/>
            <person name="Sun Q."/>
        </authorList>
    </citation>
    <scope>NUCLEOTIDE SEQUENCE [LARGE SCALE GENOMIC DNA]</scope>
    <source>
        <strain evidence="9 10">NSJ-57</strain>
    </source>
</reference>
<dbReference type="EC" id="1.1.1.25" evidence="2 7"/>
<dbReference type="Proteomes" id="UP000515913">
    <property type="component" value="Chromosome"/>
</dbReference>
<dbReference type="GO" id="GO:0050661">
    <property type="term" value="F:NADP binding"/>
    <property type="evidence" value="ECO:0007669"/>
    <property type="project" value="InterPro"/>
</dbReference>
<comment type="catalytic activity">
    <reaction evidence="7">
        <text>shikimate + NADP(+) = 3-dehydroshikimate + NADPH + H(+)</text>
        <dbReference type="Rhea" id="RHEA:17737"/>
        <dbReference type="ChEBI" id="CHEBI:15378"/>
        <dbReference type="ChEBI" id="CHEBI:16630"/>
        <dbReference type="ChEBI" id="CHEBI:36208"/>
        <dbReference type="ChEBI" id="CHEBI:57783"/>
        <dbReference type="ChEBI" id="CHEBI:58349"/>
        <dbReference type="EC" id="1.1.1.25"/>
    </reaction>
</comment>
<dbReference type="Gene3D" id="3.40.50.10860">
    <property type="entry name" value="Leucine Dehydrogenase, chain A, domain 1"/>
    <property type="match status" value="1"/>
</dbReference>
<feature type="binding site" evidence="7">
    <location>
        <position position="61"/>
    </location>
    <ligand>
        <name>shikimate</name>
        <dbReference type="ChEBI" id="CHEBI:36208"/>
    </ligand>
</feature>
<dbReference type="Pfam" id="PF08501">
    <property type="entry name" value="Shikimate_dh_N"/>
    <property type="match status" value="1"/>
</dbReference>
<evidence type="ECO:0000259" key="8">
    <source>
        <dbReference type="Pfam" id="PF08501"/>
    </source>
</evidence>
<evidence type="ECO:0000313" key="10">
    <source>
        <dbReference type="Proteomes" id="UP000515913"/>
    </source>
</evidence>
<dbReference type="GO" id="GO:0005829">
    <property type="term" value="C:cytosol"/>
    <property type="evidence" value="ECO:0007669"/>
    <property type="project" value="TreeGrafter"/>
</dbReference>
<evidence type="ECO:0000256" key="4">
    <source>
        <dbReference type="ARBA" id="ARBA00022857"/>
    </source>
</evidence>
<dbReference type="EMBL" id="CP060637">
    <property type="protein sequence ID" value="QNM15962.1"/>
    <property type="molecule type" value="Genomic_DNA"/>
</dbReference>
<keyword evidence="4 7" id="KW-0521">NADP</keyword>
<dbReference type="InterPro" id="IPR013708">
    <property type="entry name" value="Shikimate_DH-bd_N"/>
</dbReference>
<comment type="function">
    <text evidence="7">Involved in the biosynthesis of the chorismate, which leads to the biosynthesis of aromatic amino acids. Catalyzes the reversible NADPH linked reduction of 3-dehydroshikimate (DHSA) to yield shikimate (SA).</text>
</comment>
<evidence type="ECO:0000256" key="7">
    <source>
        <dbReference type="HAMAP-Rule" id="MF_00222"/>
    </source>
</evidence>
<accession>A0A7G9GYT0</accession>
<dbReference type="KEGG" id="fho:H9Q81_03765"/>
<comment type="caution">
    <text evidence="7">Lacks conserved residue(s) required for the propagation of feature annotation.</text>
</comment>
<dbReference type="InterPro" id="IPR046346">
    <property type="entry name" value="Aminoacid_DH-like_N_sf"/>
</dbReference>
<dbReference type="GO" id="GO:0009423">
    <property type="term" value="P:chorismate biosynthetic process"/>
    <property type="evidence" value="ECO:0007669"/>
    <property type="project" value="UniProtKB-UniRule"/>
</dbReference>
<dbReference type="InterPro" id="IPR011342">
    <property type="entry name" value="Shikimate_DH"/>
</dbReference>
<feature type="binding site" evidence="7">
    <location>
        <position position="86"/>
    </location>
    <ligand>
        <name>shikimate</name>
        <dbReference type="ChEBI" id="CHEBI:36208"/>
    </ligand>
</feature>
<dbReference type="SUPFAM" id="SSF51735">
    <property type="entry name" value="NAD(P)-binding Rossmann-fold domains"/>
    <property type="match status" value="1"/>
</dbReference>
<evidence type="ECO:0000256" key="6">
    <source>
        <dbReference type="ARBA" id="ARBA00023141"/>
    </source>
</evidence>
<feature type="binding site" evidence="7">
    <location>
        <begin position="123"/>
        <end position="127"/>
    </location>
    <ligand>
        <name>NADP(+)</name>
        <dbReference type="ChEBI" id="CHEBI:58349"/>
    </ligand>
</feature>
<comment type="subunit">
    <text evidence="7">Homodimer.</text>
</comment>
<dbReference type="InterPro" id="IPR022893">
    <property type="entry name" value="Shikimate_DH_fam"/>
</dbReference>
<evidence type="ECO:0000256" key="2">
    <source>
        <dbReference type="ARBA" id="ARBA00012962"/>
    </source>
</evidence>
<protein>
    <recommendedName>
        <fullName evidence="2 7">Shikimate dehydrogenase (NADP(+))</fullName>
        <shortName evidence="7">SDH</shortName>
        <ecNumber evidence="2 7">1.1.1.25</ecNumber>
    </recommendedName>
</protein>
<feature type="binding site" evidence="7">
    <location>
        <position position="101"/>
    </location>
    <ligand>
        <name>shikimate</name>
        <dbReference type="ChEBI" id="CHEBI:36208"/>
    </ligand>
</feature>
<feature type="binding site" evidence="7">
    <location>
        <position position="210"/>
    </location>
    <ligand>
        <name>shikimate</name>
        <dbReference type="ChEBI" id="CHEBI:36208"/>
    </ligand>
</feature>
<dbReference type="GO" id="GO:0019632">
    <property type="term" value="P:shikimate metabolic process"/>
    <property type="evidence" value="ECO:0007669"/>
    <property type="project" value="InterPro"/>
</dbReference>
<dbReference type="Gene3D" id="3.40.50.720">
    <property type="entry name" value="NAD(P)-binding Rossmann-like Domain"/>
    <property type="match status" value="1"/>
</dbReference>
<dbReference type="RefSeq" id="WP_176838857.1">
    <property type="nucleotide sequence ID" value="NZ_CP060637.1"/>
</dbReference>
<comment type="pathway">
    <text evidence="1 7">Metabolic intermediate biosynthesis; chorismate biosynthesis; chorismate from D-erythrose 4-phosphate and phosphoenolpyruvate: step 4/7.</text>
</comment>
<evidence type="ECO:0000256" key="5">
    <source>
        <dbReference type="ARBA" id="ARBA00023002"/>
    </source>
</evidence>
<evidence type="ECO:0000256" key="3">
    <source>
        <dbReference type="ARBA" id="ARBA00022605"/>
    </source>
</evidence>